<dbReference type="PANTHER" id="PTHR23282:SF142">
    <property type="entry name" value="MAM DOMAIN-CONTAINING PROTEIN"/>
    <property type="match status" value="1"/>
</dbReference>
<dbReference type="PROSITE" id="PS50092">
    <property type="entry name" value="TSP1"/>
    <property type="match status" value="1"/>
</dbReference>
<feature type="domain" description="ShKT" evidence="10">
    <location>
        <begin position="11"/>
        <end position="45"/>
    </location>
</feature>
<evidence type="ECO:0000256" key="3">
    <source>
        <dbReference type="ARBA" id="ARBA00022692"/>
    </source>
</evidence>
<keyword evidence="5" id="KW-1133">Transmembrane helix</keyword>
<sequence length="248" mass="28057">MFTSTQDYANCQDEFVSCKTRASKGECTTRPAWMKLNCKRSCNACPPVDGQWSRWSDWKSCSKTCDNGVRTRVRKCDNPAPAYGGKTCPGNASDQSICIMKRCHLDADDTDFESFRMGMWSRHSRVNGFDWQFKNGFTQTMNTGPMEDHTTGSGYYMYLESSMPRKAGQKADLISPWMSAKPEGQCLKFYYTMYGRTMGSLDVKLELKHNGKISAWLIFLKKGGQGKDWKKGIGNINVSNRLILSACH</sequence>
<accession>A0A9X0CDM4</accession>
<dbReference type="InterPro" id="IPR000998">
    <property type="entry name" value="MAM_dom"/>
</dbReference>
<dbReference type="Pfam" id="PF00629">
    <property type="entry name" value="MAM"/>
    <property type="match status" value="1"/>
</dbReference>
<dbReference type="OrthoDB" id="5958694at2759"/>
<evidence type="ECO:0000256" key="1">
    <source>
        <dbReference type="ARBA" id="ARBA00004167"/>
    </source>
</evidence>
<keyword evidence="12" id="KW-1185">Reference proteome</keyword>
<dbReference type="SMART" id="SM00209">
    <property type="entry name" value="TSP1"/>
    <property type="match status" value="1"/>
</dbReference>
<dbReference type="PANTHER" id="PTHR23282">
    <property type="entry name" value="APICAL ENDOSOMAL GLYCOPROTEIN PRECURSOR"/>
    <property type="match status" value="1"/>
</dbReference>
<name>A0A9X0CDM4_9CNID</name>
<evidence type="ECO:0000313" key="12">
    <source>
        <dbReference type="Proteomes" id="UP001163046"/>
    </source>
</evidence>
<evidence type="ECO:0000256" key="7">
    <source>
        <dbReference type="ARBA" id="ARBA00023157"/>
    </source>
</evidence>
<keyword evidence="7 8" id="KW-1015">Disulfide bond</keyword>
<dbReference type="Pfam" id="PF00090">
    <property type="entry name" value="TSP_1"/>
    <property type="match status" value="1"/>
</dbReference>
<dbReference type="GO" id="GO:0016020">
    <property type="term" value="C:membrane"/>
    <property type="evidence" value="ECO:0007669"/>
    <property type="project" value="UniProtKB-SubCell"/>
</dbReference>
<comment type="subcellular location">
    <subcellularLocation>
        <location evidence="1">Membrane</location>
        <topology evidence="1">Single-pass membrane protein</topology>
    </subcellularLocation>
</comment>
<dbReference type="PROSITE" id="PS50060">
    <property type="entry name" value="MAM_2"/>
    <property type="match status" value="1"/>
</dbReference>
<dbReference type="InterPro" id="IPR036383">
    <property type="entry name" value="TSP1_rpt_sf"/>
</dbReference>
<dbReference type="SUPFAM" id="SSF82895">
    <property type="entry name" value="TSP-1 type 1 repeat"/>
    <property type="match status" value="1"/>
</dbReference>
<dbReference type="SUPFAM" id="SSF49899">
    <property type="entry name" value="Concanavalin A-like lectins/glucanases"/>
    <property type="match status" value="1"/>
</dbReference>
<comment type="caution">
    <text evidence="8">Lacks conserved residue(s) required for the propagation of feature annotation.</text>
</comment>
<dbReference type="EMBL" id="MU827843">
    <property type="protein sequence ID" value="KAJ7318899.1"/>
    <property type="molecule type" value="Genomic_DNA"/>
</dbReference>
<feature type="disulfide bond" evidence="8">
    <location>
        <begin position="11"/>
        <end position="45"/>
    </location>
</feature>
<dbReference type="SMART" id="SM00254">
    <property type="entry name" value="ShKT"/>
    <property type="match status" value="1"/>
</dbReference>
<dbReference type="InterPro" id="IPR013320">
    <property type="entry name" value="ConA-like_dom_sf"/>
</dbReference>
<keyword evidence="3" id="KW-0812">Transmembrane</keyword>
<dbReference type="SMART" id="SM00137">
    <property type="entry name" value="MAM"/>
    <property type="match status" value="1"/>
</dbReference>
<evidence type="ECO:0000256" key="4">
    <source>
        <dbReference type="ARBA" id="ARBA00022737"/>
    </source>
</evidence>
<keyword evidence="4" id="KW-0677">Repeat</keyword>
<dbReference type="Pfam" id="PF01549">
    <property type="entry name" value="ShK"/>
    <property type="match status" value="1"/>
</dbReference>
<evidence type="ECO:0000313" key="11">
    <source>
        <dbReference type="EMBL" id="KAJ7318899.1"/>
    </source>
</evidence>
<dbReference type="PROSITE" id="PS51670">
    <property type="entry name" value="SHKT"/>
    <property type="match status" value="1"/>
</dbReference>
<organism evidence="11 12">
    <name type="scientific">Desmophyllum pertusum</name>
    <dbReference type="NCBI Taxonomy" id="174260"/>
    <lineage>
        <taxon>Eukaryota</taxon>
        <taxon>Metazoa</taxon>
        <taxon>Cnidaria</taxon>
        <taxon>Anthozoa</taxon>
        <taxon>Hexacorallia</taxon>
        <taxon>Scleractinia</taxon>
        <taxon>Caryophylliina</taxon>
        <taxon>Caryophylliidae</taxon>
        <taxon>Desmophyllum</taxon>
    </lineage>
</organism>
<evidence type="ECO:0000259" key="10">
    <source>
        <dbReference type="PROSITE" id="PS51670"/>
    </source>
</evidence>
<dbReference type="FunFam" id="2.20.100.10:FF:000007">
    <property type="entry name" value="Thrombospondin 1"/>
    <property type="match status" value="1"/>
</dbReference>
<dbReference type="Proteomes" id="UP001163046">
    <property type="component" value="Unassembled WGS sequence"/>
</dbReference>
<proteinExistence type="predicted"/>
<keyword evidence="6" id="KW-0472">Membrane</keyword>
<dbReference type="GO" id="GO:0090729">
    <property type="term" value="F:toxin activity"/>
    <property type="evidence" value="ECO:0007669"/>
    <property type="project" value="UniProtKB-KW"/>
</dbReference>
<dbReference type="AlphaFoldDB" id="A0A9X0CDM4"/>
<feature type="domain" description="MAM" evidence="9">
    <location>
        <begin position="108"/>
        <end position="229"/>
    </location>
</feature>
<evidence type="ECO:0000259" key="9">
    <source>
        <dbReference type="PROSITE" id="PS50060"/>
    </source>
</evidence>
<evidence type="ECO:0000256" key="6">
    <source>
        <dbReference type="ARBA" id="ARBA00023136"/>
    </source>
</evidence>
<dbReference type="CDD" id="cd06263">
    <property type="entry name" value="MAM"/>
    <property type="match status" value="1"/>
</dbReference>
<comment type="caution">
    <text evidence="11">The sequence shown here is derived from an EMBL/GenBank/DDBJ whole genome shotgun (WGS) entry which is preliminary data.</text>
</comment>
<dbReference type="InterPro" id="IPR003582">
    <property type="entry name" value="ShKT_dom"/>
</dbReference>
<evidence type="ECO:0000256" key="2">
    <source>
        <dbReference type="ARBA" id="ARBA00022656"/>
    </source>
</evidence>
<dbReference type="Gene3D" id="2.20.100.10">
    <property type="entry name" value="Thrombospondin type-1 (TSP1) repeat"/>
    <property type="match status" value="1"/>
</dbReference>
<evidence type="ECO:0000256" key="5">
    <source>
        <dbReference type="ARBA" id="ARBA00022989"/>
    </source>
</evidence>
<gene>
    <name evidence="11" type="ORF">OS493_037025</name>
</gene>
<dbReference type="Gene3D" id="2.60.120.200">
    <property type="match status" value="1"/>
</dbReference>
<reference evidence="11" key="1">
    <citation type="submission" date="2023-01" db="EMBL/GenBank/DDBJ databases">
        <title>Genome assembly of the deep-sea coral Lophelia pertusa.</title>
        <authorList>
            <person name="Herrera S."/>
            <person name="Cordes E."/>
        </authorList>
    </citation>
    <scope>NUCLEOTIDE SEQUENCE</scope>
    <source>
        <strain evidence="11">USNM1676648</strain>
        <tissue evidence="11">Polyp</tissue>
    </source>
</reference>
<dbReference type="PROSITE" id="PS00740">
    <property type="entry name" value="MAM_1"/>
    <property type="match status" value="1"/>
</dbReference>
<protein>
    <submittedName>
        <fullName evidence="11">Uncharacterized protein</fullName>
    </submittedName>
</protein>
<dbReference type="InterPro" id="IPR000884">
    <property type="entry name" value="TSP1_rpt"/>
</dbReference>
<dbReference type="InterPro" id="IPR051560">
    <property type="entry name" value="MAM_domain-containing"/>
</dbReference>
<evidence type="ECO:0000256" key="8">
    <source>
        <dbReference type="PROSITE-ProRule" id="PRU01005"/>
    </source>
</evidence>
<keyword evidence="2" id="KW-0800">Toxin</keyword>
<dbReference type="PRINTS" id="PR01705">
    <property type="entry name" value="TSP1REPEAT"/>
</dbReference>